<keyword evidence="3" id="KW-1185">Reference proteome</keyword>
<reference evidence="2 3" key="1">
    <citation type="submission" date="2020-04" db="EMBL/GenBank/DDBJ databases">
        <title>Chromosome-level genome assembly of a cyprinid fish Onychostoma macrolepis by integration of Nanopore Sequencing, Bionano and Hi-C technology.</title>
        <authorList>
            <person name="Wang D."/>
        </authorList>
    </citation>
    <scope>NUCLEOTIDE SEQUENCE [LARGE SCALE GENOMIC DNA]</scope>
    <source>
        <strain evidence="2">SWU-2019</strain>
        <tissue evidence="2">Muscle</tissue>
    </source>
</reference>
<dbReference type="Proteomes" id="UP000579812">
    <property type="component" value="Unassembled WGS sequence"/>
</dbReference>
<organism evidence="2 3">
    <name type="scientific">Onychostoma macrolepis</name>
    <dbReference type="NCBI Taxonomy" id="369639"/>
    <lineage>
        <taxon>Eukaryota</taxon>
        <taxon>Metazoa</taxon>
        <taxon>Chordata</taxon>
        <taxon>Craniata</taxon>
        <taxon>Vertebrata</taxon>
        <taxon>Euteleostomi</taxon>
        <taxon>Actinopterygii</taxon>
        <taxon>Neopterygii</taxon>
        <taxon>Teleostei</taxon>
        <taxon>Ostariophysi</taxon>
        <taxon>Cypriniformes</taxon>
        <taxon>Cyprinidae</taxon>
        <taxon>Acrossocheilinae</taxon>
        <taxon>Onychostoma</taxon>
    </lineage>
</organism>
<evidence type="ECO:0000256" key="1">
    <source>
        <dbReference type="SAM" id="MobiDB-lite"/>
    </source>
</evidence>
<proteinExistence type="predicted"/>
<evidence type="ECO:0000313" key="2">
    <source>
        <dbReference type="EMBL" id="KAF4094569.1"/>
    </source>
</evidence>
<evidence type="ECO:0000313" key="3">
    <source>
        <dbReference type="Proteomes" id="UP000579812"/>
    </source>
</evidence>
<dbReference type="EMBL" id="JAAMOB010000092">
    <property type="protein sequence ID" value="KAF4094569.1"/>
    <property type="molecule type" value="Genomic_DNA"/>
</dbReference>
<sequence length="173" mass="17804">MQPKVGEVNGWGPHGSPGGFNPAGPGRPGRCAVIPSWGPPPAVGSPPPGALLPRRCAATARLARKGRGEGGSQPPVASFTEPPRPTLPLPRVVGSVSRFSPPDGRDGPRPVCARPGGLSQSASDRAGQGGIRPRRVLEVRGRGRPPTRPALKHGPRSLTHARVKGCPRAPTAQ</sequence>
<accession>A0A7J6BHH0</accession>
<name>A0A7J6BHH0_9TELE</name>
<gene>
    <name evidence="2" type="ORF">G5714_024714</name>
</gene>
<protein>
    <submittedName>
        <fullName evidence="2">Uncharacterized protein</fullName>
    </submittedName>
</protein>
<feature type="compositionally biased region" description="Pro residues" evidence="1">
    <location>
        <begin position="37"/>
        <end position="50"/>
    </location>
</feature>
<dbReference type="AlphaFoldDB" id="A0A7J6BHH0"/>
<feature type="region of interest" description="Disordered" evidence="1">
    <location>
        <begin position="1"/>
        <end position="173"/>
    </location>
</feature>
<comment type="caution">
    <text evidence="2">The sequence shown here is derived from an EMBL/GenBank/DDBJ whole genome shotgun (WGS) entry which is preliminary data.</text>
</comment>
<feature type="compositionally biased region" description="Basic residues" evidence="1">
    <location>
        <begin position="142"/>
        <end position="165"/>
    </location>
</feature>